<name>A0A6L2N0K1_TANCI</name>
<sequence>MHTIVWRNKPEIETLSLDDKGTCSSTTNSNNVAFLSSSSTNSATRAVNIAQGVNTASTQGAADSSTTVENLSDVVIYSFFASQLSIPQLDNEDLQQIHPDDLKEMDLRWSIAMLTMRAKRFLKNTERKLDMANKEIIGFDKSKFFVKIDRARFIKRLTKIKEELGRHDQDIGNHSDEEHIPETIFEEGEVLKDQNDANIIADQELPSEDPFNIYPLQCFYRSGGRLLYPSTWDILKKSKGPRSGGSILNLLEDVVKVGHVMGYNMDGCVSNMEEIINSQGAGGILYVWDPNAFCKKSVTLSDYFTLVRGVWKQNGMDLLIVVVYAPHEDKEKAMLWDYLASEINRWKGKVVVMGDFNEVRFPSDRFGTIFNAHGANVFNSFISNAGLVEVDLGGSSFTWCHKNAKKMSKLDRFLVSDNLFQVYPHISAITLERFLSDHRPILLREHHLDYGPIPFRFFHYWCEIDGFKKLVEETWEDSPNNDVGTIFTSSRKFFWQWEPSSLAVGSSSGSGNFIAGSKFDGKADEEFFIGYSTNSKAFRVFNSRTRIVEENMHVKFSENTPNIARSGPNWLFDIDALNKSMNYKPVDSPGGRFKPSGEEEKKVAKDSGIEDSEVPSTEEPRVNQEKDAYVNSTNNINIVSPTDNAAGIEDNDVDENKVYGWADINNLDTYFQVSYVPTTRIHKDHPFEQVIGDLHSAPQTRRISKKLEEHGLVFRNKLDERGIMIRNKARLVAQGHTQEEGIDYGEVFAPIARIEAIRLFLDYASFNDIVVYQMDVKSAFLYEKIEEEAYTYYCQLKVNAARHKLTTIVDVNVVEDVHNLVAFLSKPTESEGFEHIIDFLNANPIKYDLTMNHTIYTSCIEQFGANATTKNINREVQIHAKVDGKKVIISEATITRDIKFKDKGGVDCLSNEVIFEQLLLMGSTMASAIIYLALGQTFNFSKYIFYSMVKNLDSETKFLMYLRVNTLGNEEDSLKLRELMEICTNLQQRVIDLENTKTVQAQEISSLKRRVKRLGKKRRSRTHGLKRLYKISLSAKVESTAEEQSLGSGRYDDQEMFDTSVLDDEEEVLLKEAQDVQNVIEKVIEDITTAGIEETFSTAAPVTTVDVTPDELTMAQAVVEIKKSKPKGSTTTTKTITIPTPDSIRPKARGVVMQEPSETLTTTTISKSLKVQDRGKGIMVEEPLKMKKKDQISFNEKKHFAELKAEEKRRNPLTKAQKWNQMCVYLKNMAGFTHSQLKNKSFDEVQKAFDKTMNWINSFVPLDSKVVKDKAVITQESSSKRARDELDQERSKKQKVEDDKESEELKRCLEIIPDDVTIDATPLSIKTLIIDYKIYKEWKKSYF</sequence>
<proteinExistence type="predicted"/>
<keyword evidence="5" id="KW-0548">Nucleotidyltransferase</keyword>
<evidence type="ECO:0000256" key="1">
    <source>
        <dbReference type="SAM" id="MobiDB-lite"/>
    </source>
</evidence>
<dbReference type="Pfam" id="PF14529">
    <property type="entry name" value="Exo_endo_phos_2"/>
    <property type="match status" value="1"/>
</dbReference>
<comment type="caution">
    <text evidence="5">The sequence shown here is derived from an EMBL/GenBank/DDBJ whole genome shotgun (WGS) entry which is preliminary data.</text>
</comment>
<dbReference type="InterPro" id="IPR013103">
    <property type="entry name" value="RVT_2"/>
</dbReference>
<dbReference type="SUPFAM" id="SSF56219">
    <property type="entry name" value="DNase I-like"/>
    <property type="match status" value="1"/>
</dbReference>
<dbReference type="InterPro" id="IPR057670">
    <property type="entry name" value="SH3_retrovirus"/>
</dbReference>
<keyword evidence="5" id="KW-0695">RNA-directed DNA polymerase</keyword>
<dbReference type="PANTHER" id="PTHR33710">
    <property type="entry name" value="BNAC02G09200D PROTEIN"/>
    <property type="match status" value="1"/>
</dbReference>
<dbReference type="Gene3D" id="3.60.10.10">
    <property type="entry name" value="Endonuclease/exonuclease/phosphatase"/>
    <property type="match status" value="1"/>
</dbReference>
<accession>A0A6L2N0K1</accession>
<dbReference type="Pfam" id="PF25597">
    <property type="entry name" value="SH3_retrovirus"/>
    <property type="match status" value="1"/>
</dbReference>
<dbReference type="GO" id="GO:0003964">
    <property type="term" value="F:RNA-directed DNA polymerase activity"/>
    <property type="evidence" value="ECO:0007669"/>
    <property type="project" value="UniProtKB-KW"/>
</dbReference>
<evidence type="ECO:0000259" key="4">
    <source>
        <dbReference type="Pfam" id="PF25597"/>
    </source>
</evidence>
<feature type="region of interest" description="Disordered" evidence="1">
    <location>
        <begin position="585"/>
        <end position="625"/>
    </location>
</feature>
<feature type="compositionally biased region" description="Basic and acidic residues" evidence="1">
    <location>
        <begin position="595"/>
        <end position="608"/>
    </location>
</feature>
<dbReference type="PANTHER" id="PTHR33710:SF64">
    <property type="entry name" value="ENDONUCLEASE_EXONUCLEASE_PHOSPHATASE DOMAIN-CONTAINING PROTEIN"/>
    <property type="match status" value="1"/>
</dbReference>
<evidence type="ECO:0000259" key="3">
    <source>
        <dbReference type="Pfam" id="PF14529"/>
    </source>
</evidence>
<feature type="region of interest" description="Disordered" evidence="1">
    <location>
        <begin position="1278"/>
        <end position="1301"/>
    </location>
</feature>
<dbReference type="InterPro" id="IPR005135">
    <property type="entry name" value="Endo/exonuclease/phosphatase"/>
</dbReference>
<dbReference type="InterPro" id="IPR036691">
    <property type="entry name" value="Endo/exonu/phosph_ase_sf"/>
</dbReference>
<evidence type="ECO:0000259" key="2">
    <source>
        <dbReference type="Pfam" id="PF07727"/>
    </source>
</evidence>
<feature type="domain" description="Retroviral polymerase SH3-like" evidence="4">
    <location>
        <begin position="517"/>
        <end position="560"/>
    </location>
</feature>
<organism evidence="5">
    <name type="scientific">Tanacetum cinerariifolium</name>
    <name type="common">Dalmatian daisy</name>
    <name type="synonym">Chrysanthemum cinerariifolium</name>
    <dbReference type="NCBI Taxonomy" id="118510"/>
    <lineage>
        <taxon>Eukaryota</taxon>
        <taxon>Viridiplantae</taxon>
        <taxon>Streptophyta</taxon>
        <taxon>Embryophyta</taxon>
        <taxon>Tracheophyta</taxon>
        <taxon>Spermatophyta</taxon>
        <taxon>Magnoliopsida</taxon>
        <taxon>eudicotyledons</taxon>
        <taxon>Gunneridae</taxon>
        <taxon>Pentapetalae</taxon>
        <taxon>asterids</taxon>
        <taxon>campanulids</taxon>
        <taxon>Asterales</taxon>
        <taxon>Asteraceae</taxon>
        <taxon>Asteroideae</taxon>
        <taxon>Anthemideae</taxon>
        <taxon>Anthemidinae</taxon>
        <taxon>Tanacetum</taxon>
    </lineage>
</organism>
<evidence type="ECO:0000313" key="5">
    <source>
        <dbReference type="EMBL" id="GEU79159.1"/>
    </source>
</evidence>
<gene>
    <name evidence="5" type="ORF">Tci_051137</name>
</gene>
<feature type="domain" description="Reverse transcriptase Ty1/copia-type" evidence="2">
    <location>
        <begin position="712"/>
        <end position="791"/>
    </location>
</feature>
<dbReference type="EMBL" id="BKCJ010007815">
    <property type="protein sequence ID" value="GEU79159.1"/>
    <property type="molecule type" value="Genomic_DNA"/>
</dbReference>
<dbReference type="Pfam" id="PF07727">
    <property type="entry name" value="RVT_2"/>
    <property type="match status" value="1"/>
</dbReference>
<reference evidence="5" key="1">
    <citation type="journal article" date="2019" name="Sci. Rep.">
        <title>Draft genome of Tanacetum cinerariifolium, the natural source of mosquito coil.</title>
        <authorList>
            <person name="Yamashiro T."/>
            <person name="Shiraishi A."/>
            <person name="Satake H."/>
            <person name="Nakayama K."/>
        </authorList>
    </citation>
    <scope>NUCLEOTIDE SEQUENCE</scope>
</reference>
<feature type="domain" description="Endonuclease/exonuclease/phosphatase" evidence="3">
    <location>
        <begin position="319"/>
        <end position="441"/>
    </location>
</feature>
<keyword evidence="5" id="KW-0808">Transferase</keyword>
<protein>
    <submittedName>
        <fullName evidence="5">RNA-directed DNA polymerase, eukaryota</fullName>
    </submittedName>
</protein>